<dbReference type="Pfam" id="PF07338">
    <property type="entry name" value="YdgH_BhsA-like"/>
    <property type="match status" value="1"/>
</dbReference>
<dbReference type="PANTHER" id="PTHR34156">
    <property type="entry name" value="OUTER MEMBRANE PROTEIN-RELATED-RELATED"/>
    <property type="match status" value="1"/>
</dbReference>
<dbReference type="GeneID" id="61905498"/>
<dbReference type="OrthoDB" id="6540189at2"/>
<name>A0A0T9LZG5_YERKR</name>
<evidence type="ECO:0000313" key="6">
    <source>
        <dbReference type="Proteomes" id="UP000045824"/>
    </source>
</evidence>
<evidence type="ECO:0000313" key="5">
    <source>
        <dbReference type="EMBL" id="OVZ79322.1"/>
    </source>
</evidence>
<dbReference type="Proteomes" id="UP000195840">
    <property type="component" value="Unassembled WGS sequence"/>
</dbReference>
<dbReference type="PANTHER" id="PTHR34156:SF5">
    <property type="entry name" value="OUTER MEMBRANE PROTEIN"/>
    <property type="match status" value="1"/>
</dbReference>
<reference evidence="4 6" key="1">
    <citation type="submission" date="2015-03" db="EMBL/GenBank/DDBJ databases">
        <authorList>
            <person name="Murphy D."/>
        </authorList>
    </citation>
    <scope>NUCLEOTIDE SEQUENCE [LARGE SCALE GENOMIC DNA]</scope>
    <source>
        <strain evidence="4 6">FCF326</strain>
    </source>
</reference>
<keyword evidence="7" id="KW-1185">Reference proteome</keyword>
<keyword evidence="1 2" id="KW-0732">Signal</keyword>
<proteinExistence type="predicted"/>
<organism evidence="4 6">
    <name type="scientific">Yersinia kristensenii</name>
    <dbReference type="NCBI Taxonomy" id="28152"/>
    <lineage>
        <taxon>Bacteria</taxon>
        <taxon>Pseudomonadati</taxon>
        <taxon>Pseudomonadota</taxon>
        <taxon>Gammaproteobacteria</taxon>
        <taxon>Enterobacterales</taxon>
        <taxon>Yersiniaceae</taxon>
        <taxon>Yersinia</taxon>
    </lineage>
</organism>
<dbReference type="InterPro" id="IPR051096">
    <property type="entry name" value="BhsA/McbA_stress_biofilm_assoc"/>
</dbReference>
<dbReference type="InterPro" id="IPR025543">
    <property type="entry name" value="Dodecin-like"/>
</dbReference>
<dbReference type="Gene3D" id="3.30.1660.10">
    <property type="entry name" value="Flavin-binding protein dodecin"/>
    <property type="match status" value="1"/>
</dbReference>
<dbReference type="InterPro" id="IPR036275">
    <property type="entry name" value="YdgH-like_sf"/>
</dbReference>
<evidence type="ECO:0000259" key="3">
    <source>
        <dbReference type="Pfam" id="PF07338"/>
    </source>
</evidence>
<dbReference type="AlphaFoldDB" id="A0A0T9LZG5"/>
<accession>A0A0T9LZG5</accession>
<sequence length="87" mass="8827">MKIKTTLTALSLLSVVAFGASAAQSVDAAQASKMTDLGAISVSGITGAPSDIEQAIADKADSKGATAYKIIGINDDNGWHATAKIYK</sequence>
<reference evidence="5 7" key="2">
    <citation type="submission" date="2017-05" db="EMBL/GenBank/DDBJ databases">
        <title>Whole genome sequencing of Yersinia kristensenii.</title>
        <authorList>
            <person name="Campioni F."/>
        </authorList>
    </citation>
    <scope>NUCLEOTIDE SEQUENCE [LARGE SCALE GENOMIC DNA]</scope>
    <source>
        <strain evidence="5 7">CFSAN060538</strain>
    </source>
</reference>
<dbReference type="InterPro" id="IPR010854">
    <property type="entry name" value="YdgH/BhsA/McbA-like_dom"/>
</dbReference>
<evidence type="ECO:0000313" key="4">
    <source>
        <dbReference type="EMBL" id="CNF40880.1"/>
    </source>
</evidence>
<dbReference type="SUPFAM" id="SSF159871">
    <property type="entry name" value="YdgH-like"/>
    <property type="match status" value="1"/>
</dbReference>
<gene>
    <name evidence="4" type="primary">ydgH_2</name>
    <name evidence="5" type="ORF">CBW52_16530</name>
    <name evidence="4" type="ORF">ERS008491_03755</name>
</gene>
<feature type="signal peptide" evidence="2">
    <location>
        <begin position="1"/>
        <end position="22"/>
    </location>
</feature>
<feature type="domain" description="YdgH/BhsA/McbA-like" evidence="3">
    <location>
        <begin position="35"/>
        <end position="87"/>
    </location>
</feature>
<evidence type="ECO:0000256" key="1">
    <source>
        <dbReference type="ARBA" id="ARBA00022729"/>
    </source>
</evidence>
<dbReference type="EMBL" id="NHOG01000018">
    <property type="protein sequence ID" value="OVZ79322.1"/>
    <property type="molecule type" value="Genomic_DNA"/>
</dbReference>
<dbReference type="RefSeq" id="WP_004389208.1">
    <property type="nucleotide sequence ID" value="NZ_CABHXR010000036.1"/>
</dbReference>
<evidence type="ECO:0000313" key="7">
    <source>
        <dbReference type="Proteomes" id="UP000195840"/>
    </source>
</evidence>
<dbReference type="EMBL" id="CPYI01000018">
    <property type="protein sequence ID" value="CNF40880.1"/>
    <property type="molecule type" value="Genomic_DNA"/>
</dbReference>
<dbReference type="Proteomes" id="UP000045824">
    <property type="component" value="Unassembled WGS sequence"/>
</dbReference>
<feature type="chain" id="PRO_5015046314" evidence="2">
    <location>
        <begin position="23"/>
        <end position="87"/>
    </location>
</feature>
<protein>
    <submittedName>
        <fullName evidence="4">Putative biofilm stress and motility protein A</fullName>
    </submittedName>
</protein>
<evidence type="ECO:0000256" key="2">
    <source>
        <dbReference type="SAM" id="SignalP"/>
    </source>
</evidence>